<evidence type="ECO:0000256" key="3">
    <source>
        <dbReference type="PROSITE-ProRule" id="PRU00473"/>
    </source>
</evidence>
<dbReference type="PANTHER" id="PTHR10837">
    <property type="entry name" value="PEPTIDYLARGININE DEIMINASE"/>
    <property type="match status" value="1"/>
</dbReference>
<dbReference type="InterPro" id="IPR036737">
    <property type="entry name" value="OmpA-like_sf"/>
</dbReference>
<accession>A0A1G9JGE6</accession>
<dbReference type="PRINTS" id="PR01021">
    <property type="entry name" value="OMPADOMAIN"/>
</dbReference>
<dbReference type="InterPro" id="IPR036366">
    <property type="entry name" value="PGBDSf"/>
</dbReference>
<dbReference type="Proteomes" id="UP000182146">
    <property type="component" value="Unassembled WGS sequence"/>
</dbReference>
<evidence type="ECO:0000256" key="1">
    <source>
        <dbReference type="ARBA" id="ARBA00004370"/>
    </source>
</evidence>
<dbReference type="CDD" id="cd07185">
    <property type="entry name" value="OmpA_C-like"/>
    <property type="match status" value="1"/>
</dbReference>
<dbReference type="PROSITE" id="PS51123">
    <property type="entry name" value="OMPA_2"/>
    <property type="match status" value="1"/>
</dbReference>
<dbReference type="SUPFAM" id="SSF110083">
    <property type="entry name" value="Peptidylarginine deiminase Pad4, middle domain"/>
    <property type="match status" value="1"/>
</dbReference>
<dbReference type="GO" id="GO:0005737">
    <property type="term" value="C:cytoplasm"/>
    <property type="evidence" value="ECO:0007669"/>
    <property type="project" value="InterPro"/>
</dbReference>
<dbReference type="InterPro" id="IPR013733">
    <property type="entry name" value="Prot_Arg_deaminase_cen_dom"/>
</dbReference>
<feature type="compositionally biased region" description="Pro residues" evidence="4">
    <location>
        <begin position="120"/>
        <end position="139"/>
    </location>
</feature>
<dbReference type="InterPro" id="IPR013530">
    <property type="entry name" value="PAD_C"/>
</dbReference>
<dbReference type="Pfam" id="PF08527">
    <property type="entry name" value="PAD_M"/>
    <property type="match status" value="1"/>
</dbReference>
<name>A0A1G9JGE6_9BACT</name>
<dbReference type="SUPFAM" id="SSF55909">
    <property type="entry name" value="Pentein"/>
    <property type="match status" value="1"/>
</dbReference>
<dbReference type="SUPFAM" id="SSF47090">
    <property type="entry name" value="PGBD-like"/>
    <property type="match status" value="1"/>
</dbReference>
<feature type="compositionally biased region" description="Polar residues" evidence="4">
    <location>
        <begin position="175"/>
        <end position="184"/>
    </location>
</feature>
<dbReference type="RefSeq" id="WP_052446216.1">
    <property type="nucleotide sequence ID" value="NZ_FNGU01000001.1"/>
</dbReference>
<dbReference type="InterPro" id="IPR004303">
    <property type="entry name" value="PAD"/>
</dbReference>
<evidence type="ECO:0000313" key="6">
    <source>
        <dbReference type="EMBL" id="SDL36193.1"/>
    </source>
</evidence>
<dbReference type="Pfam" id="PF03068">
    <property type="entry name" value="PAD"/>
    <property type="match status" value="1"/>
</dbReference>
<dbReference type="GO" id="GO:0016020">
    <property type="term" value="C:membrane"/>
    <property type="evidence" value="ECO:0007669"/>
    <property type="project" value="UniProtKB-SubCell"/>
</dbReference>
<evidence type="ECO:0000256" key="4">
    <source>
        <dbReference type="SAM" id="MobiDB-lite"/>
    </source>
</evidence>
<dbReference type="EMBL" id="FNGU01000001">
    <property type="protein sequence ID" value="SDL36193.1"/>
    <property type="molecule type" value="Genomic_DNA"/>
</dbReference>
<dbReference type="AlphaFoldDB" id="A0A1G9JGE6"/>
<dbReference type="InterPro" id="IPR006665">
    <property type="entry name" value="OmpA-like"/>
</dbReference>
<feature type="domain" description="OmpA-like" evidence="5">
    <location>
        <begin position="230"/>
        <end position="339"/>
    </location>
</feature>
<feature type="region of interest" description="Disordered" evidence="4">
    <location>
        <begin position="163"/>
        <end position="185"/>
    </location>
</feature>
<dbReference type="InterPro" id="IPR036365">
    <property type="entry name" value="PGBD-like_sf"/>
</dbReference>
<dbReference type="GO" id="GO:0004668">
    <property type="term" value="F:protein-arginine deiminase activity"/>
    <property type="evidence" value="ECO:0007669"/>
    <property type="project" value="InterPro"/>
</dbReference>
<organism evidence="6 7">
    <name type="scientific">Geoalkalibacter ferrihydriticus</name>
    <dbReference type="NCBI Taxonomy" id="392333"/>
    <lineage>
        <taxon>Bacteria</taxon>
        <taxon>Pseudomonadati</taxon>
        <taxon>Thermodesulfobacteriota</taxon>
        <taxon>Desulfuromonadia</taxon>
        <taxon>Desulfuromonadales</taxon>
        <taxon>Geoalkalibacteraceae</taxon>
        <taxon>Geoalkalibacter</taxon>
    </lineage>
</organism>
<dbReference type="Gene3D" id="3.75.10.10">
    <property type="entry name" value="L-arginine/glycine Amidinotransferase, Chain A"/>
    <property type="match status" value="1"/>
</dbReference>
<dbReference type="STRING" id="392333.SAMN05660860_00433"/>
<sequence>MSLRPMLDDIELQQVQFIDSDQEQILVGHAVPALEGDFWQGLGRRAGGINLAGVLTGAEAGEGLSILRDKFHAAAPVSFVADIAEAVRVDQMLIESMEVREIAGRPLRFEYAFRLREYTPPPPPRREIPPPPPPPPPRPDVGILEVEVLVEGQPEFDHGATTVSVEGEEEDGSPLSRTLNNRNGNVWREEDFPPGAYTCRAVVAGPPALTGSVSATVRPAELTRVTIVLQPGQVLAKSFILHHHFDSAFIEPCMRAVLRQVAEYAAEHPDEKLLIVGHTDESGSVAYNQALSERRARATFAYLTYGRDPAAAQAEWNELRRPRPSGVIRTVRDTWGTREYQYILQDLGYYSGNIDGVHGGQTDQAVRTFQGEKGLGVDGVVGDATWAVLIEDYLRQGNLGVGEQHFFANAENGCDGGIVKWLGCSERMPVNSTPRGQCAEPGWRPNRRTECLFVRAERLPCPVPRPATWDLPGPGVPPAWCLGPTSGGSPCCFATFDPEEGDKWLIQPAEPETVVVRGSLRFADGTPLANARFLLIDPDGEFLTGEKTCTAPKGTGIPGRTDAQGAFAFTNQPRRVGVYTLEVLEPVVVRPADDPGVEAKGNVVCKRLDGSADFDVLVCSAPATDFTLQVEGAIEVGGTGSGTFLATLAPGEEVLITAITPPGTCAAPRSITWSGGEEVPERGLQRRVSRDTITQVGITANLASAGVTRTAEIFVVRLTLDVDADRDGTVEEGAEDKNLWEFGAGRKGAIILVNCDNDNRPAGNTEIDNTNQVVDSAADLPDLAVLAVRRSGALPPGVTLTLASPQRNHIRIFDARDATATPIIGPHPAAGEATISANTGADIELGIEALRYPNPSFNGEVQLHLTLKDGATEVARDEAVVRVAPWVMPTHLEPTEELYVVETGDNAGFVSEIAAIATARGIPLHRTSNVDRWIQDTMEVGYTQMPGQTFHVVLKAMRRRELQFFARDELLGPDYGYVEVSSPTPPNTFDAHGNLEVSPPVRVSGNNYRLGRIYFGSGRPSSPFNAEFRRFLEEQKVQKPFPIDTAWLTVGHVDEVVSFIPSTTGSQGFHMLISDTGAAISLLRNLRDAGHGNLTLFTAKAKEISINNLLTELARSGAGELGWANTFCQARLDGIRTTMETELGLTAADIVRIPALFEENPRSPRTVDASLAPVFDAYVPSMVNLLVITAAAVADTHLVMAKPFGPVQASSGDQLEHEVKNRLAPVGYNAGQIHFVDNFETYHLLLGEVHCGTNSKRSPQPTPWWEQTDF</sequence>
<proteinExistence type="predicted"/>
<keyword evidence="2 3" id="KW-0472">Membrane</keyword>
<evidence type="ECO:0000313" key="7">
    <source>
        <dbReference type="Proteomes" id="UP000182146"/>
    </source>
</evidence>
<protein>
    <submittedName>
        <fullName evidence="6">OmpA family protein</fullName>
    </submittedName>
</protein>
<evidence type="ECO:0000259" key="5">
    <source>
        <dbReference type="PROSITE" id="PS51123"/>
    </source>
</evidence>
<gene>
    <name evidence="6" type="ORF">SAMN05660860_00433</name>
</gene>
<dbReference type="InterPro" id="IPR002477">
    <property type="entry name" value="Peptidoglycan-bd-like"/>
</dbReference>
<dbReference type="Pfam" id="PF00691">
    <property type="entry name" value="OmpA"/>
    <property type="match status" value="1"/>
</dbReference>
<reference evidence="6 7" key="1">
    <citation type="submission" date="2016-10" db="EMBL/GenBank/DDBJ databases">
        <authorList>
            <person name="de Groot N.N."/>
        </authorList>
    </citation>
    <scope>NUCLEOTIDE SEQUENCE [LARGE SCALE GENOMIC DNA]</scope>
    <source>
        <strain evidence="6 7">DSM 17813</strain>
    </source>
</reference>
<dbReference type="OrthoDB" id="5395100at2"/>
<dbReference type="InterPro" id="IPR036556">
    <property type="entry name" value="PAD_central_sf"/>
</dbReference>
<dbReference type="SUPFAM" id="SSF103088">
    <property type="entry name" value="OmpA-like"/>
    <property type="match status" value="1"/>
</dbReference>
<dbReference type="InterPro" id="IPR006664">
    <property type="entry name" value="OMP_bac"/>
</dbReference>
<comment type="subcellular location">
    <subcellularLocation>
        <location evidence="1">Membrane</location>
    </subcellularLocation>
</comment>
<feature type="region of interest" description="Disordered" evidence="4">
    <location>
        <begin position="120"/>
        <end position="140"/>
    </location>
</feature>
<dbReference type="Gene3D" id="3.30.1330.60">
    <property type="entry name" value="OmpA-like domain"/>
    <property type="match status" value="1"/>
</dbReference>
<dbReference type="Gene3D" id="1.10.101.10">
    <property type="entry name" value="PGBD-like superfamily/PGBD"/>
    <property type="match status" value="1"/>
</dbReference>
<dbReference type="PANTHER" id="PTHR10837:SF8">
    <property type="entry name" value="PROTEIN-ARGININE DEIMINASE"/>
    <property type="match status" value="1"/>
</dbReference>
<evidence type="ECO:0000256" key="2">
    <source>
        <dbReference type="ARBA" id="ARBA00023136"/>
    </source>
</evidence>
<dbReference type="Pfam" id="PF01471">
    <property type="entry name" value="PG_binding_1"/>
    <property type="match status" value="1"/>
</dbReference>
<dbReference type="Gene3D" id="2.60.40.1700">
    <property type="entry name" value="Protein-arginine deiminase, central domain"/>
    <property type="match status" value="1"/>
</dbReference>
<dbReference type="GO" id="GO:0005509">
    <property type="term" value="F:calcium ion binding"/>
    <property type="evidence" value="ECO:0007669"/>
    <property type="project" value="InterPro"/>
</dbReference>